<keyword evidence="2" id="KW-1185">Reference proteome</keyword>
<name>A0A453LJX4_AEGTS</name>
<proteinExistence type="predicted"/>
<evidence type="ECO:0000313" key="2">
    <source>
        <dbReference type="Proteomes" id="UP000015105"/>
    </source>
</evidence>
<reference evidence="1" key="3">
    <citation type="journal article" date="2017" name="Nature">
        <title>Genome sequence of the progenitor of the wheat D genome Aegilops tauschii.</title>
        <authorList>
            <person name="Luo M.C."/>
            <person name="Gu Y.Q."/>
            <person name="Puiu D."/>
            <person name="Wang H."/>
            <person name="Twardziok S.O."/>
            <person name="Deal K.R."/>
            <person name="Huo N."/>
            <person name="Zhu T."/>
            <person name="Wang L."/>
            <person name="Wang Y."/>
            <person name="McGuire P.E."/>
            <person name="Liu S."/>
            <person name="Long H."/>
            <person name="Ramasamy R.K."/>
            <person name="Rodriguez J.C."/>
            <person name="Van S.L."/>
            <person name="Yuan L."/>
            <person name="Wang Z."/>
            <person name="Xia Z."/>
            <person name="Xiao L."/>
            <person name="Anderson O.D."/>
            <person name="Ouyang S."/>
            <person name="Liang Y."/>
            <person name="Zimin A.V."/>
            <person name="Pertea G."/>
            <person name="Qi P."/>
            <person name="Bennetzen J.L."/>
            <person name="Dai X."/>
            <person name="Dawson M.W."/>
            <person name="Muller H.G."/>
            <person name="Kugler K."/>
            <person name="Rivarola-Duarte L."/>
            <person name="Spannagl M."/>
            <person name="Mayer K.F.X."/>
            <person name="Lu F.H."/>
            <person name="Bevan M.W."/>
            <person name="Leroy P."/>
            <person name="Li P."/>
            <person name="You F.M."/>
            <person name="Sun Q."/>
            <person name="Liu Z."/>
            <person name="Lyons E."/>
            <person name="Wicker T."/>
            <person name="Salzberg S.L."/>
            <person name="Devos K.M."/>
            <person name="Dvorak J."/>
        </authorList>
    </citation>
    <scope>NUCLEOTIDE SEQUENCE [LARGE SCALE GENOMIC DNA]</scope>
    <source>
        <strain evidence="1">cv. AL8/78</strain>
    </source>
</reference>
<organism evidence="1 2">
    <name type="scientific">Aegilops tauschii subsp. strangulata</name>
    <name type="common">Goatgrass</name>
    <dbReference type="NCBI Taxonomy" id="200361"/>
    <lineage>
        <taxon>Eukaryota</taxon>
        <taxon>Viridiplantae</taxon>
        <taxon>Streptophyta</taxon>
        <taxon>Embryophyta</taxon>
        <taxon>Tracheophyta</taxon>
        <taxon>Spermatophyta</taxon>
        <taxon>Magnoliopsida</taxon>
        <taxon>Liliopsida</taxon>
        <taxon>Poales</taxon>
        <taxon>Poaceae</taxon>
        <taxon>BOP clade</taxon>
        <taxon>Pooideae</taxon>
        <taxon>Triticodae</taxon>
        <taxon>Triticeae</taxon>
        <taxon>Triticinae</taxon>
        <taxon>Aegilops</taxon>
    </lineage>
</organism>
<reference evidence="2" key="1">
    <citation type="journal article" date="2014" name="Science">
        <title>Ancient hybridizations among the ancestral genomes of bread wheat.</title>
        <authorList>
            <consortium name="International Wheat Genome Sequencing Consortium,"/>
            <person name="Marcussen T."/>
            <person name="Sandve S.R."/>
            <person name="Heier L."/>
            <person name="Spannagl M."/>
            <person name="Pfeifer M."/>
            <person name="Jakobsen K.S."/>
            <person name="Wulff B.B."/>
            <person name="Steuernagel B."/>
            <person name="Mayer K.F."/>
            <person name="Olsen O.A."/>
        </authorList>
    </citation>
    <scope>NUCLEOTIDE SEQUENCE [LARGE SCALE GENOMIC DNA]</scope>
    <source>
        <strain evidence="2">cv. AL8/78</strain>
    </source>
</reference>
<dbReference type="AlphaFoldDB" id="A0A453LJX4"/>
<reference evidence="1" key="4">
    <citation type="submission" date="2019-03" db="UniProtKB">
        <authorList>
            <consortium name="EnsemblPlants"/>
        </authorList>
    </citation>
    <scope>IDENTIFICATION</scope>
</reference>
<dbReference type="EnsemblPlants" id="AET5Gv20805500.5">
    <property type="protein sequence ID" value="AET5Gv20805500.5"/>
    <property type="gene ID" value="AET5Gv20805500"/>
</dbReference>
<protein>
    <submittedName>
        <fullName evidence="1">Uncharacterized protein</fullName>
    </submittedName>
</protein>
<dbReference type="Proteomes" id="UP000015105">
    <property type="component" value="Chromosome 5D"/>
</dbReference>
<dbReference type="Gramene" id="AET5Gv20805500.5">
    <property type="protein sequence ID" value="AET5Gv20805500.5"/>
    <property type="gene ID" value="AET5Gv20805500"/>
</dbReference>
<sequence length="81" mass="9012">REGAAEDEISECARQASTCRTSITTNSANFWYASAVPAIPSPPLRRAENQICHRITSVLKLSHDKLLRPERCNMVSVFLPV</sequence>
<evidence type="ECO:0000313" key="1">
    <source>
        <dbReference type="EnsemblPlants" id="AET5Gv20805500.5"/>
    </source>
</evidence>
<reference evidence="2" key="2">
    <citation type="journal article" date="2017" name="Nat. Plants">
        <title>The Aegilops tauschii genome reveals multiple impacts of transposons.</title>
        <authorList>
            <person name="Zhao G."/>
            <person name="Zou C."/>
            <person name="Li K."/>
            <person name="Wang K."/>
            <person name="Li T."/>
            <person name="Gao L."/>
            <person name="Zhang X."/>
            <person name="Wang H."/>
            <person name="Yang Z."/>
            <person name="Liu X."/>
            <person name="Jiang W."/>
            <person name="Mao L."/>
            <person name="Kong X."/>
            <person name="Jiao Y."/>
            <person name="Jia J."/>
        </authorList>
    </citation>
    <scope>NUCLEOTIDE SEQUENCE [LARGE SCALE GENOMIC DNA]</scope>
    <source>
        <strain evidence="2">cv. AL8/78</strain>
    </source>
</reference>
<accession>A0A453LJX4</accession>
<reference evidence="1" key="5">
    <citation type="journal article" date="2021" name="G3 (Bethesda)">
        <title>Aegilops tauschii genome assembly Aet v5.0 features greater sequence contiguity and improved annotation.</title>
        <authorList>
            <person name="Wang L."/>
            <person name="Zhu T."/>
            <person name="Rodriguez J.C."/>
            <person name="Deal K.R."/>
            <person name="Dubcovsky J."/>
            <person name="McGuire P.E."/>
            <person name="Lux T."/>
            <person name="Spannagl M."/>
            <person name="Mayer K.F.X."/>
            <person name="Baldrich P."/>
            <person name="Meyers B.C."/>
            <person name="Huo N."/>
            <person name="Gu Y.Q."/>
            <person name="Zhou H."/>
            <person name="Devos K.M."/>
            <person name="Bennetzen J.L."/>
            <person name="Unver T."/>
            <person name="Budak H."/>
            <person name="Gulick P.J."/>
            <person name="Galiba G."/>
            <person name="Kalapos B."/>
            <person name="Nelson D.R."/>
            <person name="Li P."/>
            <person name="You F.M."/>
            <person name="Luo M.C."/>
            <person name="Dvorak J."/>
        </authorList>
    </citation>
    <scope>NUCLEOTIDE SEQUENCE [LARGE SCALE GENOMIC DNA]</scope>
    <source>
        <strain evidence="1">cv. AL8/78</strain>
    </source>
</reference>